<evidence type="ECO:0000313" key="5">
    <source>
        <dbReference type="Proteomes" id="UP000887023"/>
    </source>
</evidence>
<evidence type="ECO:0000259" key="3">
    <source>
        <dbReference type="Pfam" id="PF03713"/>
    </source>
</evidence>
<feature type="signal peptide" evidence="2">
    <location>
        <begin position="1"/>
        <end position="26"/>
    </location>
</feature>
<feature type="compositionally biased region" description="Low complexity" evidence="1">
    <location>
        <begin position="29"/>
        <end position="39"/>
    </location>
</feature>
<gene>
    <name evidence="4" type="ORF">KV203_07315</name>
</gene>
<dbReference type="Pfam" id="PF03713">
    <property type="entry name" value="DUF305"/>
    <property type="match status" value="1"/>
</dbReference>
<evidence type="ECO:0000256" key="1">
    <source>
        <dbReference type="SAM" id="MobiDB-lite"/>
    </source>
</evidence>
<dbReference type="InterPro" id="IPR012347">
    <property type="entry name" value="Ferritin-like"/>
</dbReference>
<accession>A0ABX8SBB3</accession>
<feature type="chain" id="PRO_5045108921" evidence="2">
    <location>
        <begin position="27"/>
        <end position="211"/>
    </location>
</feature>
<dbReference type="PANTHER" id="PTHR36933">
    <property type="entry name" value="SLL0788 PROTEIN"/>
    <property type="match status" value="1"/>
</dbReference>
<dbReference type="InterPro" id="IPR005183">
    <property type="entry name" value="DUF305_CopM-like"/>
</dbReference>
<keyword evidence="5" id="KW-1185">Reference proteome</keyword>
<dbReference type="RefSeq" id="WP_066473252.1">
    <property type="nucleotide sequence ID" value="NZ_CBCRUZ010000019.1"/>
</dbReference>
<dbReference type="Gene3D" id="1.20.1260.10">
    <property type="match status" value="1"/>
</dbReference>
<feature type="domain" description="DUF305" evidence="3">
    <location>
        <begin position="65"/>
        <end position="208"/>
    </location>
</feature>
<evidence type="ECO:0000313" key="4">
    <source>
        <dbReference type="EMBL" id="QXQ15144.1"/>
    </source>
</evidence>
<feature type="compositionally biased region" description="Low complexity" evidence="1">
    <location>
        <begin position="45"/>
        <end position="56"/>
    </location>
</feature>
<evidence type="ECO:0000256" key="2">
    <source>
        <dbReference type="SAM" id="SignalP"/>
    </source>
</evidence>
<reference evidence="4" key="1">
    <citation type="submission" date="2021-07" db="EMBL/GenBank/DDBJ databases">
        <title>Candidatus Kaistella beijingensis sp. nov. isolated from a municipal wastewater treatment plant is involved in sludge foaming.</title>
        <authorList>
            <person name="Song Y."/>
            <person name="Liu S.-J."/>
        </authorList>
    </citation>
    <scope>NUCLEOTIDE SEQUENCE</scope>
    <source>
        <strain evidence="4">DSM 43998</strain>
    </source>
</reference>
<sequence>MSYPTRTRLLTAAIGAAALLSAVGCAADESNRSSDSTSSQHAAESHSVTSSAAAAAQRDDFDQADVTFLAGMYPHHAQAVAMAELVPERSQNPRIRELATSIEQAQQPEMDQIAALLQSFGQPAPTTAMSAMDGHAGMMSNQQMTDLAAASGSTFDTMFLTMMIAHHQGAVEMANAELAEGRNPDTKQLAEQIITAQQSEIDLMNTLLAGS</sequence>
<protein>
    <submittedName>
        <fullName evidence="4">DUF305 domain-containing protein</fullName>
    </submittedName>
</protein>
<dbReference type="EMBL" id="CP079105">
    <property type="protein sequence ID" value="QXQ15144.1"/>
    <property type="molecule type" value="Genomic_DNA"/>
</dbReference>
<organism evidence="4 5">
    <name type="scientific">Skermania pinensis</name>
    <dbReference type="NCBI Taxonomy" id="39122"/>
    <lineage>
        <taxon>Bacteria</taxon>
        <taxon>Bacillati</taxon>
        <taxon>Actinomycetota</taxon>
        <taxon>Actinomycetes</taxon>
        <taxon>Mycobacteriales</taxon>
        <taxon>Gordoniaceae</taxon>
        <taxon>Skermania</taxon>
    </lineage>
</organism>
<name>A0ABX8SBB3_9ACTN</name>
<dbReference type="PROSITE" id="PS51257">
    <property type="entry name" value="PROKAR_LIPOPROTEIN"/>
    <property type="match status" value="1"/>
</dbReference>
<keyword evidence="2" id="KW-0732">Signal</keyword>
<proteinExistence type="predicted"/>
<dbReference type="Proteomes" id="UP000887023">
    <property type="component" value="Chromosome"/>
</dbReference>
<feature type="region of interest" description="Disordered" evidence="1">
    <location>
        <begin position="29"/>
        <end position="56"/>
    </location>
</feature>
<dbReference type="PANTHER" id="PTHR36933:SF1">
    <property type="entry name" value="SLL0788 PROTEIN"/>
    <property type="match status" value="1"/>
</dbReference>